<dbReference type="GO" id="GO:0043565">
    <property type="term" value="F:sequence-specific DNA binding"/>
    <property type="evidence" value="ECO:0007669"/>
    <property type="project" value="InterPro"/>
</dbReference>
<dbReference type="GO" id="GO:0003700">
    <property type="term" value="F:DNA-binding transcription factor activity"/>
    <property type="evidence" value="ECO:0007669"/>
    <property type="project" value="InterPro"/>
</dbReference>
<dbReference type="PANTHER" id="PTHR46796:SF15">
    <property type="entry name" value="BLL1074 PROTEIN"/>
    <property type="match status" value="1"/>
</dbReference>
<dbReference type="InterPro" id="IPR050204">
    <property type="entry name" value="AraC_XylS_family_regulators"/>
</dbReference>
<dbReference type="Gene3D" id="1.10.10.60">
    <property type="entry name" value="Homeodomain-like"/>
    <property type="match status" value="1"/>
</dbReference>
<protein>
    <submittedName>
        <fullName evidence="5">AraC family transcriptional regulator</fullName>
    </submittedName>
</protein>
<dbReference type="InterPro" id="IPR018060">
    <property type="entry name" value="HTH_AraC"/>
</dbReference>
<evidence type="ECO:0000256" key="2">
    <source>
        <dbReference type="ARBA" id="ARBA00023125"/>
    </source>
</evidence>
<evidence type="ECO:0000259" key="4">
    <source>
        <dbReference type="PROSITE" id="PS01124"/>
    </source>
</evidence>
<dbReference type="Proteomes" id="UP000265614">
    <property type="component" value="Unassembled WGS sequence"/>
</dbReference>
<evidence type="ECO:0000256" key="3">
    <source>
        <dbReference type="ARBA" id="ARBA00023163"/>
    </source>
</evidence>
<dbReference type="PANTHER" id="PTHR46796">
    <property type="entry name" value="HTH-TYPE TRANSCRIPTIONAL ACTIVATOR RHAS-RELATED"/>
    <property type="match status" value="1"/>
</dbReference>
<proteinExistence type="predicted"/>
<dbReference type="RefSeq" id="WP_119951503.1">
    <property type="nucleotide sequence ID" value="NZ_QZEZ01000008.1"/>
</dbReference>
<dbReference type="Pfam" id="PF12833">
    <property type="entry name" value="HTH_18"/>
    <property type="match status" value="1"/>
</dbReference>
<feature type="domain" description="HTH araC/xylS-type" evidence="4">
    <location>
        <begin position="172"/>
        <end position="272"/>
    </location>
</feature>
<sequence>MEADTSPRRWIERAHLREPGDASHVMHAYEPDPACADLLRRFWVPVWSVPPGREAPQRVLQYPACLLVVSSTYARFYGVVRGLSTTTLSGDGWAVGLSLAPAGGALVASGSVAPYTDRHVDLAEVLGPDGTALAARVREVMDPDPLDPGAHRAATGLVTAVARRWLPVDEEGLLVNRVVDLVEHRGVRRVGDLCAASGLGERSLQRLVHRRLGIAPRWLVQRRRLQDAAVRLRDGTATAAQVAAELGYADQAHLTRDFARVTGTTPGAFAARHRAAPA</sequence>
<dbReference type="SMART" id="SM00342">
    <property type="entry name" value="HTH_ARAC"/>
    <property type="match status" value="1"/>
</dbReference>
<comment type="caution">
    <text evidence="5">The sequence shown here is derived from an EMBL/GenBank/DDBJ whole genome shotgun (WGS) entry which is preliminary data.</text>
</comment>
<name>A0A3A3Z0G5_9ACTN</name>
<dbReference type="EMBL" id="QZEZ01000008">
    <property type="protein sequence ID" value="RJK93832.1"/>
    <property type="molecule type" value="Genomic_DNA"/>
</dbReference>
<gene>
    <name evidence="5" type="ORF">D5H78_16070</name>
</gene>
<dbReference type="SUPFAM" id="SSF46689">
    <property type="entry name" value="Homeodomain-like"/>
    <property type="match status" value="1"/>
</dbReference>
<dbReference type="OrthoDB" id="2559672at2"/>
<keyword evidence="1" id="KW-0805">Transcription regulation</keyword>
<dbReference type="Pfam" id="PF20240">
    <property type="entry name" value="DUF6597"/>
    <property type="match status" value="1"/>
</dbReference>
<evidence type="ECO:0000313" key="5">
    <source>
        <dbReference type="EMBL" id="RJK93832.1"/>
    </source>
</evidence>
<evidence type="ECO:0000313" key="6">
    <source>
        <dbReference type="Proteomes" id="UP000265614"/>
    </source>
</evidence>
<reference evidence="5 6" key="1">
    <citation type="submission" date="2018-09" db="EMBL/GenBank/DDBJ databases">
        <title>YIM 75000 draft genome.</title>
        <authorList>
            <person name="Tang S."/>
            <person name="Feng Y."/>
        </authorList>
    </citation>
    <scope>NUCLEOTIDE SEQUENCE [LARGE SCALE GENOMIC DNA]</scope>
    <source>
        <strain evidence="5 6">YIM 75000</strain>
    </source>
</reference>
<dbReference type="AlphaFoldDB" id="A0A3A3Z0G5"/>
<keyword evidence="3" id="KW-0804">Transcription</keyword>
<dbReference type="InterPro" id="IPR046532">
    <property type="entry name" value="DUF6597"/>
</dbReference>
<keyword evidence="6" id="KW-1185">Reference proteome</keyword>
<dbReference type="InterPro" id="IPR009057">
    <property type="entry name" value="Homeodomain-like_sf"/>
</dbReference>
<dbReference type="PROSITE" id="PS01124">
    <property type="entry name" value="HTH_ARAC_FAMILY_2"/>
    <property type="match status" value="1"/>
</dbReference>
<keyword evidence="2" id="KW-0238">DNA-binding</keyword>
<evidence type="ECO:0000256" key="1">
    <source>
        <dbReference type="ARBA" id="ARBA00023015"/>
    </source>
</evidence>
<organism evidence="5 6">
    <name type="scientific">Vallicoccus soli</name>
    <dbReference type="NCBI Taxonomy" id="2339232"/>
    <lineage>
        <taxon>Bacteria</taxon>
        <taxon>Bacillati</taxon>
        <taxon>Actinomycetota</taxon>
        <taxon>Actinomycetes</taxon>
        <taxon>Motilibacterales</taxon>
        <taxon>Vallicoccaceae</taxon>
        <taxon>Vallicoccus</taxon>
    </lineage>
</organism>
<accession>A0A3A3Z0G5</accession>